<dbReference type="InterPro" id="IPR020568">
    <property type="entry name" value="Ribosomal_Su5_D2-typ_SF"/>
</dbReference>
<evidence type="ECO:0000313" key="7">
    <source>
        <dbReference type="Proteomes" id="UP000515154"/>
    </source>
</evidence>
<dbReference type="InterPro" id="IPR027417">
    <property type="entry name" value="P-loop_NTPase"/>
</dbReference>
<dbReference type="Gene3D" id="3.30.230.10">
    <property type="match status" value="1"/>
</dbReference>
<evidence type="ECO:0000256" key="4">
    <source>
        <dbReference type="ARBA" id="ARBA00022840"/>
    </source>
</evidence>
<gene>
    <name evidence="8" type="primary">LOC115229315</name>
</gene>
<dbReference type="RefSeq" id="XP_029655546.1">
    <property type="nucleotide sequence ID" value="XM_029799686.1"/>
</dbReference>
<dbReference type="GO" id="GO:0004252">
    <property type="term" value="F:serine-type endopeptidase activity"/>
    <property type="evidence" value="ECO:0007669"/>
    <property type="project" value="InterPro"/>
</dbReference>
<dbReference type="InterPro" id="IPR008269">
    <property type="entry name" value="Lon_proteolytic"/>
</dbReference>
<dbReference type="Pfam" id="PF05362">
    <property type="entry name" value="Lon_C"/>
    <property type="match status" value="1"/>
</dbReference>
<dbReference type="GO" id="GO:0005524">
    <property type="term" value="F:ATP binding"/>
    <property type="evidence" value="ECO:0007669"/>
    <property type="project" value="UniProtKB-KW"/>
</dbReference>
<keyword evidence="3" id="KW-0378">Hydrolase</keyword>
<dbReference type="Pfam" id="PF22667">
    <property type="entry name" value="Lon_lid"/>
    <property type="match status" value="1"/>
</dbReference>
<evidence type="ECO:0000259" key="6">
    <source>
        <dbReference type="PROSITE" id="PS51786"/>
    </source>
</evidence>
<proteinExistence type="predicted"/>
<dbReference type="KEGG" id="osn:115229315"/>
<dbReference type="FunFam" id="1.20.5.5270:FF:000001">
    <property type="entry name" value="Lon protease homolog, mitochondrial"/>
    <property type="match status" value="1"/>
</dbReference>
<keyword evidence="4" id="KW-0067">ATP-binding</keyword>
<evidence type="ECO:0000256" key="5">
    <source>
        <dbReference type="PROSITE-ProRule" id="PRU01122"/>
    </source>
</evidence>
<dbReference type="GO" id="GO:0007005">
    <property type="term" value="P:mitochondrion organization"/>
    <property type="evidence" value="ECO:0007669"/>
    <property type="project" value="TreeGrafter"/>
</dbReference>
<keyword evidence="1" id="KW-0645">Protease</keyword>
<sequence>MLNEQLKAIKRELGILKDDKDSVSEKFRQRLASLTVPVTIMEVIEQELAKLSNLESSSAEFSVTRNYLDWLTSIPWGRYTEDSLDLVKAREILDHDHYGMTEAKDRILVVQPSSNCLGVYSLISENTGLVLDQLTIEKSVLQTLIRFYTRESGVRNLNHLIERIYRKAALNSILNPVNEKNLTPERLADLIGPVKYPENTFYGKKTPVGVTTGLAWTAVGGAVLYVECRPRPEGGSGQLLLTGNLGDVMKESSEIALTVSQSFLKRKYPDNDFLVLNKGRIHLHVPEVI</sequence>
<dbReference type="InterPro" id="IPR014721">
    <property type="entry name" value="Ribsml_uS5_D2-typ_fold_subgr"/>
</dbReference>
<keyword evidence="2" id="KW-0547">Nucleotide-binding</keyword>
<dbReference type="Proteomes" id="UP000515154">
    <property type="component" value="Unplaced"/>
</dbReference>
<dbReference type="SUPFAM" id="SSF52540">
    <property type="entry name" value="P-loop containing nucleoside triphosphate hydrolases"/>
    <property type="match status" value="1"/>
</dbReference>
<dbReference type="GO" id="GO:0005759">
    <property type="term" value="C:mitochondrial matrix"/>
    <property type="evidence" value="ECO:0007669"/>
    <property type="project" value="TreeGrafter"/>
</dbReference>
<dbReference type="GO" id="GO:0003697">
    <property type="term" value="F:single-stranded DNA binding"/>
    <property type="evidence" value="ECO:0007669"/>
    <property type="project" value="TreeGrafter"/>
</dbReference>
<accession>A0A6P7U3Q9</accession>
<protein>
    <submittedName>
        <fullName evidence="8">Lon protease homolog, mitochondrial-like</fullName>
    </submittedName>
</protein>
<dbReference type="PROSITE" id="PS51786">
    <property type="entry name" value="LON_PROTEOLYTIC"/>
    <property type="match status" value="1"/>
</dbReference>
<dbReference type="SUPFAM" id="SSF54211">
    <property type="entry name" value="Ribosomal protein S5 domain 2-like"/>
    <property type="match status" value="1"/>
</dbReference>
<comment type="caution">
    <text evidence="5">Lacks conserved residue(s) required for the propagation of feature annotation.</text>
</comment>
<dbReference type="GO" id="GO:0006515">
    <property type="term" value="P:protein quality control for misfolded or incompletely synthesized proteins"/>
    <property type="evidence" value="ECO:0007669"/>
    <property type="project" value="TreeGrafter"/>
</dbReference>
<dbReference type="GO" id="GO:0051131">
    <property type="term" value="P:chaperone-mediated protein complex assembly"/>
    <property type="evidence" value="ECO:0007669"/>
    <property type="project" value="TreeGrafter"/>
</dbReference>
<dbReference type="Gene3D" id="1.10.8.60">
    <property type="match status" value="1"/>
</dbReference>
<dbReference type="PANTHER" id="PTHR43718">
    <property type="entry name" value="LON PROTEASE"/>
    <property type="match status" value="1"/>
</dbReference>
<dbReference type="InterPro" id="IPR027065">
    <property type="entry name" value="Lon_Prtase"/>
</dbReference>
<keyword evidence="7" id="KW-1185">Reference proteome</keyword>
<evidence type="ECO:0000313" key="8">
    <source>
        <dbReference type="RefSeq" id="XP_029655546.1"/>
    </source>
</evidence>
<dbReference type="GO" id="GO:0004176">
    <property type="term" value="F:ATP-dependent peptidase activity"/>
    <property type="evidence" value="ECO:0007669"/>
    <property type="project" value="InterPro"/>
</dbReference>
<evidence type="ECO:0000256" key="2">
    <source>
        <dbReference type="ARBA" id="ARBA00022741"/>
    </source>
</evidence>
<name>A0A6P7U3Q9_9MOLL</name>
<evidence type="ECO:0000256" key="1">
    <source>
        <dbReference type="ARBA" id="ARBA00022670"/>
    </source>
</evidence>
<evidence type="ECO:0000256" key="3">
    <source>
        <dbReference type="ARBA" id="ARBA00022801"/>
    </source>
</evidence>
<organism evidence="7 8">
    <name type="scientific">Octopus sinensis</name>
    <name type="common">East Asian common octopus</name>
    <dbReference type="NCBI Taxonomy" id="2607531"/>
    <lineage>
        <taxon>Eukaryota</taxon>
        <taxon>Metazoa</taxon>
        <taxon>Spiralia</taxon>
        <taxon>Lophotrochozoa</taxon>
        <taxon>Mollusca</taxon>
        <taxon>Cephalopoda</taxon>
        <taxon>Coleoidea</taxon>
        <taxon>Octopodiformes</taxon>
        <taxon>Octopoda</taxon>
        <taxon>Incirrata</taxon>
        <taxon>Octopodidae</taxon>
        <taxon>Octopus</taxon>
    </lineage>
</organism>
<dbReference type="AlphaFoldDB" id="A0A6P7U3Q9"/>
<feature type="domain" description="Lon proteolytic" evidence="6">
    <location>
        <begin position="205"/>
        <end position="289"/>
    </location>
</feature>
<reference evidence="8" key="1">
    <citation type="submission" date="2025-08" db="UniProtKB">
        <authorList>
            <consortium name="RefSeq"/>
        </authorList>
    </citation>
    <scope>IDENTIFICATION</scope>
</reference>
<dbReference type="PANTHER" id="PTHR43718:SF2">
    <property type="entry name" value="LON PROTEASE HOMOLOG, MITOCHONDRIAL"/>
    <property type="match status" value="1"/>
</dbReference>
<dbReference type="InterPro" id="IPR054594">
    <property type="entry name" value="Lon_lid"/>
</dbReference>
<dbReference type="Gene3D" id="1.20.5.5270">
    <property type="match status" value="1"/>
</dbReference>